<reference evidence="3 4" key="1">
    <citation type="submission" date="2021-02" db="EMBL/GenBank/DDBJ databases">
        <title>Variation within the Batrachochytrium salamandrivorans European outbreak.</title>
        <authorList>
            <person name="Kelly M."/>
            <person name="Pasmans F."/>
            <person name="Shea T.P."/>
            <person name="Munoz J.F."/>
            <person name="Carranza S."/>
            <person name="Cuomo C.A."/>
            <person name="Martel A."/>
        </authorList>
    </citation>
    <scope>NUCLEOTIDE SEQUENCE [LARGE SCALE GENOMIC DNA]</scope>
    <source>
        <strain evidence="3 4">AMFP18/2</strain>
    </source>
</reference>
<evidence type="ECO:0000256" key="2">
    <source>
        <dbReference type="SAM" id="SignalP"/>
    </source>
</evidence>
<keyword evidence="4" id="KW-1185">Reference proteome</keyword>
<name>A0ABQ8F3T9_9FUNG</name>
<feature type="signal peptide" evidence="2">
    <location>
        <begin position="1"/>
        <end position="18"/>
    </location>
</feature>
<keyword evidence="2" id="KW-0732">Signal</keyword>
<gene>
    <name evidence="3" type="ORF">BASA50_009581</name>
</gene>
<evidence type="ECO:0000313" key="3">
    <source>
        <dbReference type="EMBL" id="KAH6590168.1"/>
    </source>
</evidence>
<dbReference type="Proteomes" id="UP001648503">
    <property type="component" value="Unassembled WGS sequence"/>
</dbReference>
<keyword evidence="1" id="KW-0175">Coiled coil</keyword>
<sequence length="145" mass="15969">MKLISVAVISFLAITVSADPHRSAASQGLEESQIDLVHSVNGQYLQLLQVELNELLDNYKAKKDEADKLQDIIDAMEKEVSDLESRASDLDDPEKKASAQNLSNLQISLEEAKEFKSTLEDEMDAAMEEYGDTVEEIVSLGGVPK</sequence>
<feature type="chain" id="PRO_5046969628" evidence="2">
    <location>
        <begin position="19"/>
        <end position="145"/>
    </location>
</feature>
<comment type="caution">
    <text evidence="3">The sequence shown here is derived from an EMBL/GenBank/DDBJ whole genome shotgun (WGS) entry which is preliminary data.</text>
</comment>
<proteinExistence type="predicted"/>
<protein>
    <submittedName>
        <fullName evidence="3">Uncharacterized protein</fullName>
    </submittedName>
</protein>
<organism evidence="3 4">
    <name type="scientific">Batrachochytrium salamandrivorans</name>
    <dbReference type="NCBI Taxonomy" id="1357716"/>
    <lineage>
        <taxon>Eukaryota</taxon>
        <taxon>Fungi</taxon>
        <taxon>Fungi incertae sedis</taxon>
        <taxon>Chytridiomycota</taxon>
        <taxon>Chytridiomycota incertae sedis</taxon>
        <taxon>Chytridiomycetes</taxon>
        <taxon>Rhizophydiales</taxon>
        <taxon>Rhizophydiales incertae sedis</taxon>
        <taxon>Batrachochytrium</taxon>
    </lineage>
</organism>
<evidence type="ECO:0000256" key="1">
    <source>
        <dbReference type="SAM" id="Coils"/>
    </source>
</evidence>
<feature type="coiled-coil region" evidence="1">
    <location>
        <begin position="45"/>
        <end position="136"/>
    </location>
</feature>
<accession>A0ABQ8F3T9</accession>
<evidence type="ECO:0000313" key="4">
    <source>
        <dbReference type="Proteomes" id="UP001648503"/>
    </source>
</evidence>
<dbReference type="EMBL" id="JAFCIX010000436">
    <property type="protein sequence ID" value="KAH6590168.1"/>
    <property type="molecule type" value="Genomic_DNA"/>
</dbReference>